<feature type="compositionally biased region" description="Basic and acidic residues" evidence="1">
    <location>
        <begin position="82"/>
        <end position="109"/>
    </location>
</feature>
<gene>
    <name evidence="2" type="ORF">BDK51DRAFT_27130</name>
</gene>
<dbReference type="AlphaFoldDB" id="A0A4P9W330"/>
<sequence length="289" mass="33109">AWSSYFKENINTKDAYPELNDLTLDTTEPRLKAVQHTYKKIHDICEATSGGGLEDMQERHKMSKPVYERYAELMHDNPATHTEGRSEGPGDDTPESREKNPFFSDKDPYSDEDESTSGGSDSNDSDAENNDRGSARTPATRSSTPVAGSSAEPKPKPPGALCPRKEPLDKRVKNEVGRALEVGEQGFNTMMVFQAQVQQRWEEMEARREEERREREERRMAEEREERRKEERRREWEERREERRESQANVFQMGMLMMMSKMCGQSVDMGMLSGGLGGGASRRSSEEER</sequence>
<organism evidence="2 3">
    <name type="scientific">Blyttiomyces helicus</name>
    <dbReference type="NCBI Taxonomy" id="388810"/>
    <lineage>
        <taxon>Eukaryota</taxon>
        <taxon>Fungi</taxon>
        <taxon>Fungi incertae sedis</taxon>
        <taxon>Chytridiomycota</taxon>
        <taxon>Chytridiomycota incertae sedis</taxon>
        <taxon>Chytridiomycetes</taxon>
        <taxon>Chytridiomycetes incertae sedis</taxon>
        <taxon>Blyttiomyces</taxon>
    </lineage>
</organism>
<reference evidence="3" key="1">
    <citation type="journal article" date="2018" name="Nat. Microbiol.">
        <title>Leveraging single-cell genomics to expand the fungal tree of life.</title>
        <authorList>
            <person name="Ahrendt S.R."/>
            <person name="Quandt C.A."/>
            <person name="Ciobanu D."/>
            <person name="Clum A."/>
            <person name="Salamov A."/>
            <person name="Andreopoulos B."/>
            <person name="Cheng J.F."/>
            <person name="Woyke T."/>
            <person name="Pelin A."/>
            <person name="Henrissat B."/>
            <person name="Reynolds N.K."/>
            <person name="Benny G.L."/>
            <person name="Smith M.E."/>
            <person name="James T.Y."/>
            <person name="Grigoriev I.V."/>
        </authorList>
    </citation>
    <scope>NUCLEOTIDE SEQUENCE [LARGE SCALE GENOMIC DNA]</scope>
</reference>
<protein>
    <submittedName>
        <fullName evidence="2">Uncharacterized protein</fullName>
    </submittedName>
</protein>
<accession>A0A4P9W330</accession>
<name>A0A4P9W330_9FUNG</name>
<feature type="region of interest" description="Disordered" evidence="1">
    <location>
        <begin position="75"/>
        <end position="173"/>
    </location>
</feature>
<feature type="compositionally biased region" description="Basic and acidic residues" evidence="1">
    <location>
        <begin position="163"/>
        <end position="173"/>
    </location>
</feature>
<feature type="compositionally biased region" description="Basic and acidic residues" evidence="1">
    <location>
        <begin position="202"/>
        <end position="246"/>
    </location>
</feature>
<feature type="compositionally biased region" description="Polar residues" evidence="1">
    <location>
        <begin position="137"/>
        <end position="147"/>
    </location>
</feature>
<dbReference type="EMBL" id="ML000045">
    <property type="protein sequence ID" value="RKO84486.1"/>
    <property type="molecule type" value="Genomic_DNA"/>
</dbReference>
<keyword evidence="3" id="KW-1185">Reference proteome</keyword>
<evidence type="ECO:0000313" key="3">
    <source>
        <dbReference type="Proteomes" id="UP000269721"/>
    </source>
</evidence>
<feature type="region of interest" description="Disordered" evidence="1">
    <location>
        <begin position="202"/>
        <end position="248"/>
    </location>
</feature>
<dbReference type="Proteomes" id="UP000269721">
    <property type="component" value="Unassembled WGS sequence"/>
</dbReference>
<feature type="non-terminal residue" evidence="2">
    <location>
        <position position="1"/>
    </location>
</feature>
<evidence type="ECO:0000313" key="2">
    <source>
        <dbReference type="EMBL" id="RKO84486.1"/>
    </source>
</evidence>
<dbReference type="OrthoDB" id="2182088at2759"/>
<evidence type="ECO:0000256" key="1">
    <source>
        <dbReference type="SAM" id="MobiDB-lite"/>
    </source>
</evidence>
<proteinExistence type="predicted"/>
<feature type="region of interest" description="Disordered" evidence="1">
    <location>
        <begin position="269"/>
        <end position="289"/>
    </location>
</feature>